<protein>
    <submittedName>
        <fullName evidence="2">NAD(P)-dependent alcohol dehydrogenase</fullName>
    </submittedName>
</protein>
<dbReference type="SMART" id="SM00829">
    <property type="entry name" value="PKS_ER"/>
    <property type="match status" value="1"/>
</dbReference>
<dbReference type="SUPFAM" id="SSF50129">
    <property type="entry name" value="GroES-like"/>
    <property type="match status" value="1"/>
</dbReference>
<dbReference type="Pfam" id="PF13602">
    <property type="entry name" value="ADH_zinc_N_2"/>
    <property type="match status" value="1"/>
</dbReference>
<dbReference type="InterPro" id="IPR013154">
    <property type="entry name" value="ADH-like_N"/>
</dbReference>
<dbReference type="PANTHER" id="PTHR11695">
    <property type="entry name" value="ALCOHOL DEHYDROGENASE RELATED"/>
    <property type="match status" value="1"/>
</dbReference>
<dbReference type="GO" id="GO:0016491">
    <property type="term" value="F:oxidoreductase activity"/>
    <property type="evidence" value="ECO:0007669"/>
    <property type="project" value="InterPro"/>
</dbReference>
<dbReference type="InterPro" id="IPR036291">
    <property type="entry name" value="NAD(P)-bd_dom_sf"/>
</dbReference>
<dbReference type="EMBL" id="JABCJJ010000015">
    <property type="protein sequence ID" value="NMR20696.1"/>
    <property type="molecule type" value="Genomic_DNA"/>
</dbReference>
<name>A0A7Y0LYU3_CELFI</name>
<feature type="domain" description="Enoyl reductase (ER)" evidence="1">
    <location>
        <begin position="10"/>
        <end position="319"/>
    </location>
</feature>
<dbReference type="Gene3D" id="3.40.50.720">
    <property type="entry name" value="NAD(P)-binding Rossmann-like Domain"/>
    <property type="match status" value="1"/>
</dbReference>
<dbReference type="Gene3D" id="3.90.180.10">
    <property type="entry name" value="Medium-chain alcohol dehydrogenases, catalytic domain"/>
    <property type="match status" value="1"/>
</dbReference>
<dbReference type="CDD" id="cd08267">
    <property type="entry name" value="MDR1"/>
    <property type="match status" value="1"/>
</dbReference>
<reference evidence="2 3" key="1">
    <citation type="submission" date="2020-04" db="EMBL/GenBank/DDBJ databases">
        <title>Sequencing and Assembly of C. fimi.</title>
        <authorList>
            <person name="Ramsey A.R."/>
        </authorList>
    </citation>
    <scope>NUCLEOTIDE SEQUENCE [LARGE SCALE GENOMIC DNA]</scope>
    <source>
        <strain evidence="2 3">SB</strain>
    </source>
</reference>
<dbReference type="InterPro" id="IPR011032">
    <property type="entry name" value="GroES-like_sf"/>
</dbReference>
<dbReference type="SUPFAM" id="SSF51735">
    <property type="entry name" value="NAD(P)-binding Rossmann-fold domains"/>
    <property type="match status" value="1"/>
</dbReference>
<dbReference type="Proteomes" id="UP000562124">
    <property type="component" value="Unassembled WGS sequence"/>
</dbReference>
<evidence type="ECO:0000259" key="1">
    <source>
        <dbReference type="SMART" id="SM00829"/>
    </source>
</evidence>
<accession>A0A7Y0LYU3</accession>
<keyword evidence="3" id="KW-1185">Reference proteome</keyword>
<evidence type="ECO:0000313" key="2">
    <source>
        <dbReference type="EMBL" id="NMR20696.1"/>
    </source>
</evidence>
<dbReference type="RefSeq" id="WP_169325066.1">
    <property type="nucleotide sequence ID" value="NZ_JABCJJ010000015.1"/>
</dbReference>
<gene>
    <name evidence="2" type="ORF">HIR71_10790</name>
</gene>
<dbReference type="InterPro" id="IPR020843">
    <property type="entry name" value="ER"/>
</dbReference>
<dbReference type="InterPro" id="IPR050700">
    <property type="entry name" value="YIM1/Zinc_Alcohol_DH_Fams"/>
</dbReference>
<dbReference type="AlphaFoldDB" id="A0A7Y0LYU3"/>
<evidence type="ECO:0000313" key="3">
    <source>
        <dbReference type="Proteomes" id="UP000562124"/>
    </source>
</evidence>
<organism evidence="2 3">
    <name type="scientific">Cellulomonas fimi</name>
    <dbReference type="NCBI Taxonomy" id="1708"/>
    <lineage>
        <taxon>Bacteria</taxon>
        <taxon>Bacillati</taxon>
        <taxon>Actinomycetota</taxon>
        <taxon>Actinomycetes</taxon>
        <taxon>Micrococcales</taxon>
        <taxon>Cellulomonadaceae</taxon>
        <taxon>Cellulomonas</taxon>
    </lineage>
</organism>
<sequence>MKAVVQSRYGSTEVLAPRDIETPVVGAQDVLVRVRAAGVNPADWAVTQGLPYIARPVYGLPHPKVAVRGTDVAGVVAAVGSAVTRFAPGDEVFGSAPGAYAELVVATEETLAPKPAGLTFEQAAAVPLAGAVALRALRAGDVGPGRHVLVNGASGGIGTFAVQIAKALGAEVTGVCSAANVDVVRAIGADHVVDHTRDDFTRGGARYDVVLDNVGNHPLSRLLRVLTADGMLVPNAGQLENRWFASAGRVLGAHVLALLGRRVARPFVVTVERDDLIALTELIAAGAVVPVLDRTYPLSEAAAAVAHVGRGHARGKVVVTV</sequence>
<dbReference type="Pfam" id="PF08240">
    <property type="entry name" value="ADH_N"/>
    <property type="match status" value="1"/>
</dbReference>
<dbReference type="PANTHER" id="PTHR11695:SF294">
    <property type="entry name" value="RETICULON-4-INTERACTING PROTEIN 1, MITOCHONDRIAL"/>
    <property type="match status" value="1"/>
</dbReference>
<comment type="caution">
    <text evidence="2">The sequence shown here is derived from an EMBL/GenBank/DDBJ whole genome shotgun (WGS) entry which is preliminary data.</text>
</comment>
<proteinExistence type="predicted"/>